<dbReference type="InterPro" id="IPR017517">
    <property type="entry name" value="Maleyloyr_isom"/>
</dbReference>
<dbReference type="InterPro" id="IPR024344">
    <property type="entry name" value="MDMPI_metal-binding"/>
</dbReference>
<dbReference type="RefSeq" id="WP_164258015.1">
    <property type="nucleotide sequence ID" value="NZ_JAAGMK010000557.1"/>
</dbReference>
<accession>A0A6G3STE6</accession>
<dbReference type="GO" id="GO:0046872">
    <property type="term" value="F:metal ion binding"/>
    <property type="evidence" value="ECO:0007669"/>
    <property type="project" value="InterPro"/>
</dbReference>
<gene>
    <name evidence="3" type="ORF">G3I43_19255</name>
</gene>
<name>A0A6G3STE6_STRAQ</name>
<reference evidence="3" key="1">
    <citation type="submission" date="2020-01" db="EMBL/GenBank/DDBJ databases">
        <title>Insect and environment-associated Actinomycetes.</title>
        <authorList>
            <person name="Currrie C."/>
            <person name="Chevrette M."/>
            <person name="Carlson C."/>
            <person name="Stubbendieck R."/>
            <person name="Wendt-Pienkowski E."/>
        </authorList>
    </citation>
    <scope>NUCLEOTIDE SEQUENCE</scope>
    <source>
        <strain evidence="3">SID505</strain>
    </source>
</reference>
<comment type="caution">
    <text evidence="3">The sequence shown here is derived from an EMBL/GenBank/DDBJ whole genome shotgun (WGS) entry which is preliminary data.</text>
</comment>
<keyword evidence="3" id="KW-0670">Pyruvate</keyword>
<dbReference type="NCBIfam" id="TIGR03083">
    <property type="entry name" value="maleylpyruvate isomerase family mycothiol-dependent enzyme"/>
    <property type="match status" value="1"/>
</dbReference>
<proteinExistence type="predicted"/>
<dbReference type="InterPro" id="IPR034660">
    <property type="entry name" value="DinB/YfiT-like"/>
</dbReference>
<feature type="domain" description="Mycothiol-dependent maleylpyruvate isomerase metal-binding" evidence="2">
    <location>
        <begin position="20"/>
        <end position="117"/>
    </location>
</feature>
<keyword evidence="3" id="KW-0413">Isomerase</keyword>
<dbReference type="AlphaFoldDB" id="A0A6G3STE6"/>
<dbReference type="GO" id="GO:0016853">
    <property type="term" value="F:isomerase activity"/>
    <property type="evidence" value="ECO:0007669"/>
    <property type="project" value="UniProtKB-KW"/>
</dbReference>
<evidence type="ECO:0000313" key="3">
    <source>
        <dbReference type="EMBL" id="NEB86296.1"/>
    </source>
</evidence>
<dbReference type="Pfam" id="PF11716">
    <property type="entry name" value="MDMPI_N"/>
    <property type="match status" value="1"/>
</dbReference>
<dbReference type="SUPFAM" id="SSF109854">
    <property type="entry name" value="DinB/YfiT-like putative metalloenzymes"/>
    <property type="match status" value="1"/>
</dbReference>
<protein>
    <submittedName>
        <fullName evidence="3">Maleylpyruvate isomerase family mycothiol-dependent enzyme</fullName>
    </submittedName>
</protein>
<evidence type="ECO:0000256" key="1">
    <source>
        <dbReference type="SAM" id="MobiDB-lite"/>
    </source>
</evidence>
<sequence>MTGRSAEPLPDTGHHLAYRACRENITRLVTSGPSVAELPVPACPGWSVRDLVGHLVVVCRMAVDEDPGEISEPPPPPPGIPISELVTTWAELENDLAAVLPRADWLRRRILPLDALSHELDLRSALGMPPPGRPPALADALDLAVMGFTLSLNGHGLPALRVRTPDRVWTAGEGEPAATLRGGSREVFRALTGRRTVRQIGELSWSAPSDRWLPAFTWGPFTPPTRTVEEAAHSGPAPGLHSRN</sequence>
<dbReference type="EMBL" id="JAAGMK010000557">
    <property type="protein sequence ID" value="NEB86296.1"/>
    <property type="molecule type" value="Genomic_DNA"/>
</dbReference>
<feature type="region of interest" description="Disordered" evidence="1">
    <location>
        <begin position="223"/>
        <end position="244"/>
    </location>
</feature>
<evidence type="ECO:0000259" key="2">
    <source>
        <dbReference type="Pfam" id="PF11716"/>
    </source>
</evidence>
<organism evidence="3">
    <name type="scientific">Streptomyces anulatus</name>
    <name type="common">Streptomyces chrysomallus</name>
    <dbReference type="NCBI Taxonomy" id="1892"/>
    <lineage>
        <taxon>Bacteria</taxon>
        <taxon>Bacillati</taxon>
        <taxon>Actinomycetota</taxon>
        <taxon>Actinomycetes</taxon>
        <taxon>Kitasatosporales</taxon>
        <taxon>Streptomycetaceae</taxon>
        <taxon>Streptomyces</taxon>
    </lineage>
</organism>